<comment type="subcellular location">
    <subcellularLocation>
        <location evidence="2">Endoplasmic reticulum</location>
    </subcellularLocation>
    <subcellularLocation>
        <location evidence="3">Membrane</location>
    </subcellularLocation>
    <subcellularLocation>
        <location evidence="1">Mitochondrion</location>
    </subcellularLocation>
</comment>
<dbReference type="RefSeq" id="XP_025478877.1">
    <property type="nucleotide sequence ID" value="XM_025621580.1"/>
</dbReference>
<evidence type="ECO:0000256" key="2">
    <source>
        <dbReference type="ARBA" id="ARBA00004240"/>
    </source>
</evidence>
<sequence>MSSPGLYDMSGDKEAETVIVAVHGLGGDYLKTWECETNGWNWVRSSIEPRLQQERGIKSRVLSFSYAAKLMSTESTENIRQVAKVLLEGLYVKMNEMKHKSLGIVFIAHSLGGLVVKKALNIASSIHNKRYEHLSSSVRGCLFLGVPHHGAGLASVAGWGSWLLGPFKRSSYVEDLRKDSPACQEISEDFVQTAKDLKIRTFYEDRRLNGLLVVQPYSAQMNQLSEVATMLQGSDHRTICKFRGDDDVRYREVWAALVEIISFGKPTPSIDIVPDGLPGPNPSTYEANAGSGDGGYADYGDSTGGRITEASVSLEESLGGHGFGGSANGYRHAIAGGAEGGSACGKNARGGNARGGKATLAKYKPSHN</sequence>
<evidence type="ECO:0000256" key="1">
    <source>
        <dbReference type="ARBA" id="ARBA00004173"/>
    </source>
</evidence>
<evidence type="ECO:0000256" key="4">
    <source>
        <dbReference type="ARBA" id="ARBA00007920"/>
    </source>
</evidence>
<dbReference type="GeneID" id="37124036"/>
<feature type="compositionally biased region" description="Low complexity" evidence="8">
    <location>
        <begin position="347"/>
        <end position="358"/>
    </location>
</feature>
<protein>
    <recommendedName>
        <fullName evidence="9">DUF676 domain-containing protein</fullName>
    </recommendedName>
</protein>
<comment type="similarity">
    <text evidence="4">Belongs to the putative lipase ROG1 family.</text>
</comment>
<proteinExistence type="inferred from homology"/>
<evidence type="ECO:0000256" key="8">
    <source>
        <dbReference type="SAM" id="MobiDB-lite"/>
    </source>
</evidence>
<keyword evidence="11" id="KW-1185">Reference proteome</keyword>
<dbReference type="Gene3D" id="3.40.50.1820">
    <property type="entry name" value="alpha/beta hydrolase"/>
    <property type="match status" value="1"/>
</dbReference>
<dbReference type="GO" id="GO:0005783">
    <property type="term" value="C:endoplasmic reticulum"/>
    <property type="evidence" value="ECO:0007669"/>
    <property type="project" value="UniProtKB-SubCell"/>
</dbReference>
<feature type="region of interest" description="Disordered" evidence="8">
    <location>
        <begin position="347"/>
        <end position="368"/>
    </location>
</feature>
<dbReference type="AlphaFoldDB" id="A0A318YGS4"/>
<evidence type="ECO:0000313" key="10">
    <source>
        <dbReference type="EMBL" id="PYH33399.1"/>
    </source>
</evidence>
<dbReference type="InterPro" id="IPR052374">
    <property type="entry name" value="SERAC1"/>
</dbReference>
<organism evidence="10 11">
    <name type="scientific">Aspergillus neoniger (strain CBS 115656)</name>
    <dbReference type="NCBI Taxonomy" id="1448310"/>
    <lineage>
        <taxon>Eukaryota</taxon>
        <taxon>Fungi</taxon>
        <taxon>Dikarya</taxon>
        <taxon>Ascomycota</taxon>
        <taxon>Pezizomycotina</taxon>
        <taxon>Eurotiomycetes</taxon>
        <taxon>Eurotiomycetidae</taxon>
        <taxon>Eurotiales</taxon>
        <taxon>Aspergillaceae</taxon>
        <taxon>Aspergillus</taxon>
        <taxon>Aspergillus subgen. Circumdati</taxon>
    </lineage>
</organism>
<name>A0A318YGS4_ASPNB</name>
<dbReference type="Pfam" id="PF05057">
    <property type="entry name" value="DUF676"/>
    <property type="match status" value="1"/>
</dbReference>
<dbReference type="InterPro" id="IPR007751">
    <property type="entry name" value="DUF676_lipase-like"/>
</dbReference>
<dbReference type="PANTHER" id="PTHR48182">
    <property type="entry name" value="PROTEIN SERAC1"/>
    <property type="match status" value="1"/>
</dbReference>
<dbReference type="OrthoDB" id="5086500at2759"/>
<dbReference type="PANTHER" id="PTHR48182:SF2">
    <property type="entry name" value="PROTEIN SERAC1"/>
    <property type="match status" value="1"/>
</dbReference>
<gene>
    <name evidence="10" type="ORF">BO87DRAFT_361224</name>
</gene>
<keyword evidence="7" id="KW-0472">Membrane</keyword>
<dbReference type="InterPro" id="IPR029058">
    <property type="entry name" value="AB_hydrolase_fold"/>
</dbReference>
<evidence type="ECO:0000256" key="7">
    <source>
        <dbReference type="ARBA" id="ARBA00023136"/>
    </source>
</evidence>
<reference evidence="10" key="1">
    <citation type="submission" date="2016-12" db="EMBL/GenBank/DDBJ databases">
        <title>The genomes of Aspergillus section Nigri reveals drivers in fungal speciation.</title>
        <authorList>
            <consortium name="DOE Joint Genome Institute"/>
            <person name="Vesth T.C."/>
            <person name="Nybo J."/>
            <person name="Theobald S."/>
            <person name="Brandl J."/>
            <person name="Frisvad J.C."/>
            <person name="Nielsen K.F."/>
            <person name="Lyhne E.K."/>
            <person name="Kogle M.E."/>
            <person name="Kuo A."/>
            <person name="Riley R."/>
            <person name="Clum A."/>
            <person name="Nolan M."/>
            <person name="Lipzen A."/>
            <person name="Salamov A."/>
            <person name="Henrissat B."/>
            <person name="Wiebenga A."/>
            <person name="De Vries R.P."/>
            <person name="Grigoriev I.V."/>
            <person name="Mortensen U.H."/>
            <person name="Andersen M.R."/>
            <person name="Baker S.E."/>
        </authorList>
    </citation>
    <scope>NUCLEOTIDE SEQUENCE [LARGE SCALE GENOMIC DNA]</scope>
    <source>
        <strain evidence="10">CBS 115656</strain>
    </source>
</reference>
<dbReference type="Proteomes" id="UP000247647">
    <property type="component" value="Unassembled WGS sequence"/>
</dbReference>
<dbReference type="GO" id="GO:0016020">
    <property type="term" value="C:membrane"/>
    <property type="evidence" value="ECO:0007669"/>
    <property type="project" value="UniProtKB-SubCell"/>
</dbReference>
<evidence type="ECO:0000256" key="3">
    <source>
        <dbReference type="ARBA" id="ARBA00004370"/>
    </source>
</evidence>
<keyword evidence="5" id="KW-0256">Endoplasmic reticulum</keyword>
<evidence type="ECO:0000259" key="9">
    <source>
        <dbReference type="Pfam" id="PF05057"/>
    </source>
</evidence>
<feature type="domain" description="DUF676" evidence="9">
    <location>
        <begin position="14"/>
        <end position="178"/>
    </location>
</feature>
<dbReference type="EMBL" id="KZ821464">
    <property type="protein sequence ID" value="PYH33399.1"/>
    <property type="molecule type" value="Genomic_DNA"/>
</dbReference>
<dbReference type="SUPFAM" id="SSF53474">
    <property type="entry name" value="alpha/beta-Hydrolases"/>
    <property type="match status" value="1"/>
</dbReference>
<evidence type="ECO:0000256" key="5">
    <source>
        <dbReference type="ARBA" id="ARBA00022824"/>
    </source>
</evidence>
<dbReference type="GO" id="GO:0005739">
    <property type="term" value="C:mitochondrion"/>
    <property type="evidence" value="ECO:0007669"/>
    <property type="project" value="UniProtKB-SubCell"/>
</dbReference>
<accession>A0A318YGS4</accession>
<keyword evidence="6" id="KW-0496">Mitochondrion</keyword>
<evidence type="ECO:0000313" key="11">
    <source>
        <dbReference type="Proteomes" id="UP000247647"/>
    </source>
</evidence>
<evidence type="ECO:0000256" key="6">
    <source>
        <dbReference type="ARBA" id="ARBA00023128"/>
    </source>
</evidence>